<dbReference type="InterPro" id="IPR016208">
    <property type="entry name" value="Ald_Oxase/xanthine_DH-like"/>
</dbReference>
<protein>
    <submittedName>
        <fullName evidence="1">Cl1856_1</fullName>
    </submittedName>
</protein>
<organism evidence="1">
    <name type="scientific">Arundo donax</name>
    <name type="common">Giant reed</name>
    <name type="synonym">Donax arundinaceus</name>
    <dbReference type="NCBI Taxonomy" id="35708"/>
    <lineage>
        <taxon>Eukaryota</taxon>
        <taxon>Viridiplantae</taxon>
        <taxon>Streptophyta</taxon>
        <taxon>Embryophyta</taxon>
        <taxon>Tracheophyta</taxon>
        <taxon>Spermatophyta</taxon>
        <taxon>Magnoliopsida</taxon>
        <taxon>Liliopsida</taxon>
        <taxon>Poales</taxon>
        <taxon>Poaceae</taxon>
        <taxon>PACMAD clade</taxon>
        <taxon>Arundinoideae</taxon>
        <taxon>Arundineae</taxon>
        <taxon>Arundo</taxon>
    </lineage>
</organism>
<dbReference type="InterPro" id="IPR037165">
    <property type="entry name" value="AldOxase/xan_DH_Mopterin-bd_sf"/>
</dbReference>
<dbReference type="PANTHER" id="PTHR11908">
    <property type="entry name" value="XANTHINE DEHYDROGENASE"/>
    <property type="match status" value="1"/>
</dbReference>
<dbReference type="EMBL" id="GBRH01174194">
    <property type="protein sequence ID" value="JAE23702.1"/>
    <property type="molecule type" value="Transcribed_RNA"/>
</dbReference>
<proteinExistence type="predicted"/>
<dbReference type="SUPFAM" id="SSF56003">
    <property type="entry name" value="Molybdenum cofactor-binding domain"/>
    <property type="match status" value="1"/>
</dbReference>
<dbReference type="Gene3D" id="3.30.365.10">
    <property type="entry name" value="Aldehyde oxidase/xanthine dehydrogenase, molybdopterin binding domain"/>
    <property type="match status" value="1"/>
</dbReference>
<dbReference type="GO" id="GO:0005506">
    <property type="term" value="F:iron ion binding"/>
    <property type="evidence" value="ECO:0007669"/>
    <property type="project" value="InterPro"/>
</dbReference>
<name>A0A0A9GGV1_ARUDO</name>
<dbReference type="PANTHER" id="PTHR11908:SF89">
    <property type="entry name" value="ALDEHYDE OXIDASE-LIKE PROTEIN-RELATED"/>
    <property type="match status" value="1"/>
</dbReference>
<reference evidence="1" key="1">
    <citation type="submission" date="2014-09" db="EMBL/GenBank/DDBJ databases">
        <authorList>
            <person name="Magalhaes I.L.F."/>
            <person name="Oliveira U."/>
            <person name="Santos F.R."/>
            <person name="Vidigal T.H.D.A."/>
            <person name="Brescovit A.D."/>
            <person name="Santos A.J."/>
        </authorList>
    </citation>
    <scope>NUCLEOTIDE SEQUENCE</scope>
    <source>
        <tissue evidence="1">Shoot tissue taken approximately 20 cm above the soil surface</tissue>
    </source>
</reference>
<dbReference type="GO" id="GO:0016491">
    <property type="term" value="F:oxidoreductase activity"/>
    <property type="evidence" value="ECO:0007669"/>
    <property type="project" value="InterPro"/>
</dbReference>
<evidence type="ECO:0000313" key="1">
    <source>
        <dbReference type="EMBL" id="JAE23702.1"/>
    </source>
</evidence>
<dbReference type="AlphaFoldDB" id="A0A0A9GGV1"/>
<accession>A0A0A9GGV1</accession>
<sequence length="87" mass="9730">MRAPGDTQGSLIADAIIEHVASVLSADAKSVREKNFHTYDSLRLFYPNSAGEASTYTLHSIFDRLASISSYLDRAESIKQFNMCNKW</sequence>
<reference evidence="1" key="2">
    <citation type="journal article" date="2015" name="Data Brief">
        <title>Shoot transcriptome of the giant reed, Arundo donax.</title>
        <authorList>
            <person name="Barrero R.A."/>
            <person name="Guerrero F.D."/>
            <person name="Moolhuijzen P."/>
            <person name="Goolsby J.A."/>
            <person name="Tidwell J."/>
            <person name="Bellgard S.E."/>
            <person name="Bellgard M.I."/>
        </authorList>
    </citation>
    <scope>NUCLEOTIDE SEQUENCE</scope>
    <source>
        <tissue evidence="1">Shoot tissue taken approximately 20 cm above the soil surface</tissue>
    </source>
</reference>